<comment type="caution">
    <text evidence="2">The sequence shown here is derived from an EMBL/GenBank/DDBJ whole genome shotgun (WGS) entry which is preliminary data.</text>
</comment>
<dbReference type="Proteomes" id="UP001432322">
    <property type="component" value="Unassembled WGS sequence"/>
</dbReference>
<keyword evidence="3" id="KW-1185">Reference proteome</keyword>
<name>A0AAV5WF10_9BILA</name>
<dbReference type="EMBL" id="BTSY01000005">
    <property type="protein sequence ID" value="GMT30472.1"/>
    <property type="molecule type" value="Genomic_DNA"/>
</dbReference>
<dbReference type="AlphaFoldDB" id="A0AAV5WF10"/>
<feature type="non-terminal residue" evidence="2">
    <location>
        <position position="1"/>
    </location>
</feature>
<feature type="region of interest" description="Disordered" evidence="1">
    <location>
        <begin position="88"/>
        <end position="120"/>
    </location>
</feature>
<feature type="non-terminal residue" evidence="2">
    <location>
        <position position="120"/>
    </location>
</feature>
<feature type="compositionally biased region" description="Basic and acidic residues" evidence="1">
    <location>
        <begin position="88"/>
        <end position="109"/>
    </location>
</feature>
<evidence type="ECO:0000256" key="1">
    <source>
        <dbReference type="SAM" id="MobiDB-lite"/>
    </source>
</evidence>
<reference evidence="2" key="1">
    <citation type="submission" date="2023-10" db="EMBL/GenBank/DDBJ databases">
        <title>Genome assembly of Pristionchus species.</title>
        <authorList>
            <person name="Yoshida K."/>
            <person name="Sommer R.J."/>
        </authorList>
    </citation>
    <scope>NUCLEOTIDE SEQUENCE</scope>
    <source>
        <strain evidence="2">RS5133</strain>
    </source>
</reference>
<sequence length="120" mass="13887">FSAGGEIMLARVFIFEGAQQKKKVIVEVPSSTRVCDLHLHPDLCEYIQNDKNEWSCEGDALKRVTIGNVSRITHKRPIELVCRLKKDEGEEEKKKKEEEMESIGEKEEEKSDDEDYEETE</sequence>
<organism evidence="2 3">
    <name type="scientific">Pristionchus fissidentatus</name>
    <dbReference type="NCBI Taxonomy" id="1538716"/>
    <lineage>
        <taxon>Eukaryota</taxon>
        <taxon>Metazoa</taxon>
        <taxon>Ecdysozoa</taxon>
        <taxon>Nematoda</taxon>
        <taxon>Chromadorea</taxon>
        <taxon>Rhabditida</taxon>
        <taxon>Rhabditina</taxon>
        <taxon>Diplogasteromorpha</taxon>
        <taxon>Diplogasteroidea</taxon>
        <taxon>Neodiplogasteridae</taxon>
        <taxon>Pristionchus</taxon>
    </lineage>
</organism>
<evidence type="ECO:0000313" key="2">
    <source>
        <dbReference type="EMBL" id="GMT30472.1"/>
    </source>
</evidence>
<gene>
    <name evidence="2" type="ORF">PFISCL1PPCAC_21769</name>
</gene>
<feature type="compositionally biased region" description="Acidic residues" evidence="1">
    <location>
        <begin position="110"/>
        <end position="120"/>
    </location>
</feature>
<evidence type="ECO:0000313" key="3">
    <source>
        <dbReference type="Proteomes" id="UP001432322"/>
    </source>
</evidence>
<accession>A0AAV5WF10</accession>
<protein>
    <submittedName>
        <fullName evidence="2">Uncharacterized protein</fullName>
    </submittedName>
</protein>
<proteinExistence type="predicted"/>